<sequence length="251" mass="28001">MEPLSKAKIKIIQSLQHKKFRLKYDKFIVEGLKISNELLRDKRRIVEEVYISNPDFLAILEKVISPDDVCLITPQQMHHLSQMTTPPGILSVCKLPDEDHLPENISGMKIFYLDAIRDPGNLGTILRIADWFGLDFVICSPDCVDIFNHKVLQASMGSALRVKTCVLEKEEIIASGGDHLYICDAEGKDINTSRPPMEGILILGNESLGVSDVMMERAKERFAISGHRSLGAESLNVASAAAVMAAWWVKK</sequence>
<evidence type="ECO:0000256" key="2">
    <source>
        <dbReference type="ARBA" id="ARBA00022603"/>
    </source>
</evidence>
<feature type="domain" description="MRM3-like substrate binding" evidence="5">
    <location>
        <begin position="7"/>
        <end position="90"/>
    </location>
</feature>
<reference evidence="6 7" key="1">
    <citation type="submission" date="2020-10" db="EMBL/GenBank/DDBJ databases">
        <title>Connecting structure to function with the recovery of over 1000 high-quality activated sludge metagenome-assembled genomes encoding full-length rRNA genes using long-read sequencing.</title>
        <authorList>
            <person name="Singleton C.M."/>
            <person name="Petriglieri F."/>
            <person name="Kristensen J.M."/>
            <person name="Kirkegaard R.H."/>
            <person name="Michaelsen T.Y."/>
            <person name="Andersen M.H."/>
            <person name="Karst S.M."/>
            <person name="Dueholm M.S."/>
            <person name="Nielsen P.H."/>
            <person name="Albertsen M."/>
        </authorList>
    </citation>
    <scope>NUCLEOTIDE SEQUENCE [LARGE SCALE GENOMIC DNA]</scope>
    <source>
        <strain evidence="6">Ribe_18-Q3-R11-54_MAXAC.273</strain>
    </source>
</reference>
<gene>
    <name evidence="6" type="ORF">IPP15_17435</name>
</gene>
<dbReference type="InterPro" id="IPR051259">
    <property type="entry name" value="rRNA_Methyltransferase"/>
</dbReference>
<protein>
    <submittedName>
        <fullName evidence="6">RNA methyltransferase</fullName>
    </submittedName>
</protein>
<dbReference type="PANTHER" id="PTHR43191">
    <property type="entry name" value="RRNA METHYLTRANSFERASE 3"/>
    <property type="match status" value="1"/>
</dbReference>
<dbReference type="InterPro" id="IPR053888">
    <property type="entry name" value="MRM3-like_sub_bind"/>
</dbReference>
<dbReference type="InterPro" id="IPR029026">
    <property type="entry name" value="tRNA_m1G_MTases_N"/>
</dbReference>
<dbReference type="SUPFAM" id="SSF55315">
    <property type="entry name" value="L30e-like"/>
    <property type="match status" value="1"/>
</dbReference>
<dbReference type="Gene3D" id="3.40.1280.10">
    <property type="match status" value="1"/>
</dbReference>
<dbReference type="PANTHER" id="PTHR43191:SF2">
    <property type="entry name" value="RRNA METHYLTRANSFERASE 3, MITOCHONDRIAL"/>
    <property type="match status" value="1"/>
</dbReference>
<evidence type="ECO:0000313" key="6">
    <source>
        <dbReference type="EMBL" id="MBK9984124.1"/>
    </source>
</evidence>
<proteinExistence type="inferred from homology"/>
<keyword evidence="2 6" id="KW-0489">Methyltransferase</keyword>
<evidence type="ECO:0000256" key="3">
    <source>
        <dbReference type="ARBA" id="ARBA00022679"/>
    </source>
</evidence>
<dbReference type="Pfam" id="PF00588">
    <property type="entry name" value="SpoU_methylase"/>
    <property type="match status" value="1"/>
</dbReference>
<evidence type="ECO:0000256" key="1">
    <source>
        <dbReference type="ARBA" id="ARBA00007228"/>
    </source>
</evidence>
<evidence type="ECO:0000259" key="4">
    <source>
        <dbReference type="Pfam" id="PF00588"/>
    </source>
</evidence>
<keyword evidence="3" id="KW-0808">Transferase</keyword>
<dbReference type="EMBL" id="JADKGY010000029">
    <property type="protein sequence ID" value="MBK9984124.1"/>
    <property type="molecule type" value="Genomic_DNA"/>
</dbReference>
<dbReference type="GO" id="GO:0003723">
    <property type="term" value="F:RNA binding"/>
    <property type="evidence" value="ECO:0007669"/>
    <property type="project" value="InterPro"/>
</dbReference>
<feature type="domain" description="tRNA/rRNA methyltransferase SpoU type" evidence="4">
    <location>
        <begin position="110"/>
        <end position="245"/>
    </location>
</feature>
<dbReference type="Proteomes" id="UP000808337">
    <property type="component" value="Unassembled WGS sequence"/>
</dbReference>
<dbReference type="Gene3D" id="3.30.1330.30">
    <property type="match status" value="1"/>
</dbReference>
<dbReference type="InterPro" id="IPR029028">
    <property type="entry name" value="Alpha/beta_knot_MTases"/>
</dbReference>
<dbReference type="InterPro" id="IPR029064">
    <property type="entry name" value="Ribosomal_eL30-like_sf"/>
</dbReference>
<organism evidence="6 7">
    <name type="scientific">Candidatus Opimibacter skivensis</name>
    <dbReference type="NCBI Taxonomy" id="2982028"/>
    <lineage>
        <taxon>Bacteria</taxon>
        <taxon>Pseudomonadati</taxon>
        <taxon>Bacteroidota</taxon>
        <taxon>Saprospiria</taxon>
        <taxon>Saprospirales</taxon>
        <taxon>Saprospiraceae</taxon>
        <taxon>Candidatus Opimibacter</taxon>
    </lineage>
</organism>
<dbReference type="GO" id="GO:0006396">
    <property type="term" value="P:RNA processing"/>
    <property type="evidence" value="ECO:0007669"/>
    <property type="project" value="InterPro"/>
</dbReference>
<dbReference type="GO" id="GO:0032259">
    <property type="term" value="P:methylation"/>
    <property type="evidence" value="ECO:0007669"/>
    <property type="project" value="UniProtKB-KW"/>
</dbReference>
<dbReference type="SUPFAM" id="SSF75217">
    <property type="entry name" value="alpha/beta knot"/>
    <property type="match status" value="1"/>
</dbReference>
<comment type="caution">
    <text evidence="6">The sequence shown here is derived from an EMBL/GenBank/DDBJ whole genome shotgun (WGS) entry which is preliminary data.</text>
</comment>
<comment type="similarity">
    <text evidence="1">Belongs to the class IV-like SAM-binding methyltransferase superfamily. RNA methyltransferase TrmH family.</text>
</comment>
<evidence type="ECO:0000259" key="5">
    <source>
        <dbReference type="Pfam" id="PF22435"/>
    </source>
</evidence>
<name>A0A9D7T0I2_9BACT</name>
<dbReference type="Pfam" id="PF22435">
    <property type="entry name" value="MRM3-like_sub_bind"/>
    <property type="match status" value="1"/>
</dbReference>
<dbReference type="InterPro" id="IPR001537">
    <property type="entry name" value="SpoU_MeTrfase"/>
</dbReference>
<evidence type="ECO:0000313" key="7">
    <source>
        <dbReference type="Proteomes" id="UP000808337"/>
    </source>
</evidence>
<dbReference type="GO" id="GO:0008173">
    <property type="term" value="F:RNA methyltransferase activity"/>
    <property type="evidence" value="ECO:0007669"/>
    <property type="project" value="InterPro"/>
</dbReference>
<dbReference type="AlphaFoldDB" id="A0A9D7T0I2"/>
<accession>A0A9D7T0I2</accession>